<protein>
    <submittedName>
        <fullName evidence="2">Ribbon-helix-helix CopG family protein</fullName>
    </submittedName>
</protein>
<dbReference type="EMBL" id="QGTZ01000011">
    <property type="protein sequence ID" value="PWW36141.1"/>
    <property type="molecule type" value="Genomic_DNA"/>
</dbReference>
<evidence type="ECO:0000259" key="1">
    <source>
        <dbReference type="Pfam" id="PF01402"/>
    </source>
</evidence>
<keyword evidence="5" id="KW-1185">Reference proteome</keyword>
<gene>
    <name evidence="3" type="ORF">DET54_104179</name>
    <name evidence="2" type="ORF">DET56_111174</name>
</gene>
<dbReference type="InterPro" id="IPR010985">
    <property type="entry name" value="Ribbon_hlx_hlx"/>
</dbReference>
<proteinExistence type="predicted"/>
<dbReference type="GO" id="GO:0006355">
    <property type="term" value="P:regulation of DNA-templated transcription"/>
    <property type="evidence" value="ECO:0007669"/>
    <property type="project" value="InterPro"/>
</dbReference>
<comment type="caution">
    <text evidence="2">The sequence shown here is derived from an EMBL/GenBank/DDBJ whole genome shotgun (WGS) entry which is preliminary data.</text>
</comment>
<dbReference type="AlphaFoldDB" id="A0A855Y388"/>
<dbReference type="OrthoDB" id="2898209at2"/>
<accession>A0A855Y388</accession>
<reference evidence="2 4" key="1">
    <citation type="submission" date="2018-05" db="EMBL/GenBank/DDBJ databases">
        <title>Freshwater and sediment microbial communities from various areas in North America, analyzing microbe dynamics in response to fracking.</title>
        <authorList>
            <person name="Lamendella R."/>
        </authorList>
    </citation>
    <scope>NUCLEOTIDE SEQUENCE [LARGE SCALE GENOMIC DNA]</scope>
    <source>
        <strain evidence="2 4">DB-3</strain>
        <strain evidence="3 5">NG-13</strain>
    </source>
</reference>
<evidence type="ECO:0000313" key="4">
    <source>
        <dbReference type="Proteomes" id="UP000247078"/>
    </source>
</evidence>
<dbReference type="SUPFAM" id="SSF47598">
    <property type="entry name" value="Ribbon-helix-helix"/>
    <property type="match status" value="1"/>
</dbReference>
<evidence type="ECO:0000313" key="2">
    <source>
        <dbReference type="EMBL" id="PWW36141.1"/>
    </source>
</evidence>
<evidence type="ECO:0000313" key="3">
    <source>
        <dbReference type="EMBL" id="RAI98123.1"/>
    </source>
</evidence>
<feature type="domain" description="Ribbon-helix-helix protein CopG" evidence="1">
    <location>
        <begin position="39"/>
        <end position="77"/>
    </location>
</feature>
<dbReference type="EMBL" id="QLLI01000004">
    <property type="protein sequence ID" value="RAI98123.1"/>
    <property type="molecule type" value="Genomic_DNA"/>
</dbReference>
<organism evidence="2 4">
    <name type="scientific">Paenibacillus pabuli</name>
    <dbReference type="NCBI Taxonomy" id="1472"/>
    <lineage>
        <taxon>Bacteria</taxon>
        <taxon>Bacillati</taxon>
        <taxon>Bacillota</taxon>
        <taxon>Bacilli</taxon>
        <taxon>Bacillales</taxon>
        <taxon>Paenibacillaceae</taxon>
        <taxon>Paenibacillus</taxon>
    </lineage>
</organism>
<dbReference type="Proteomes" id="UP000247078">
    <property type="component" value="Unassembled WGS sequence"/>
</dbReference>
<dbReference type="Gene3D" id="1.10.1220.10">
    <property type="entry name" value="Met repressor-like"/>
    <property type="match status" value="1"/>
</dbReference>
<dbReference type="RefSeq" id="WP_110001284.1">
    <property type="nucleotide sequence ID" value="NZ_QGTZ01000011.1"/>
</dbReference>
<dbReference type="InterPro" id="IPR013321">
    <property type="entry name" value="Arc_rbn_hlx_hlx"/>
</dbReference>
<dbReference type="Pfam" id="PF01402">
    <property type="entry name" value="RHH_1"/>
    <property type="match status" value="1"/>
</dbReference>
<dbReference type="InterPro" id="IPR002145">
    <property type="entry name" value="CopG"/>
</dbReference>
<name>A0A855Y388_9BACL</name>
<evidence type="ECO:0000313" key="5">
    <source>
        <dbReference type="Proteomes" id="UP000248827"/>
    </source>
</evidence>
<sequence>MEDKQFKIGLSKKDGQLGFVFTRGGPREGAGRKGIGVTKKVSLTLTEEIWEEVDRECQDLEISRSSFLRNLIEAYYNANKKDR</sequence>
<dbReference type="Proteomes" id="UP000248827">
    <property type="component" value="Unassembled WGS sequence"/>
</dbReference>